<dbReference type="EMBL" id="QGSV01000223">
    <property type="protein sequence ID" value="PWU46265.1"/>
    <property type="molecule type" value="Genomic_DNA"/>
</dbReference>
<feature type="transmembrane region" description="Helical" evidence="1">
    <location>
        <begin position="83"/>
        <end position="103"/>
    </location>
</feature>
<evidence type="ECO:0008006" key="4">
    <source>
        <dbReference type="Google" id="ProtNLM"/>
    </source>
</evidence>
<dbReference type="RefSeq" id="WP_109945921.1">
    <property type="nucleotide sequence ID" value="NZ_QGGF01000361.1"/>
</dbReference>
<protein>
    <recommendedName>
        <fullName evidence="4">PH domain-containing protein</fullName>
    </recommendedName>
</protein>
<name>A0A317K0D7_9ACTN</name>
<keyword evidence="1" id="KW-0812">Transmembrane</keyword>
<keyword evidence="1" id="KW-0472">Membrane</keyword>
<dbReference type="Proteomes" id="UP000245683">
    <property type="component" value="Unassembled WGS sequence"/>
</dbReference>
<proteinExistence type="predicted"/>
<accession>A0A317K0D7</accession>
<sequence length="257" mass="28152">MSVNLARVLALPFGLLAFALRLAAMFWVMPLTWHTRSADAGLLVWLTALAASALAPVGLYLLLTRPVPRRPASFQLDDRHGGFVAPASPHELGPLVIVVLWVAPGSMVTERVPNGDGLRFAQFDYATLVSAAVVALLFVPAVVLLLVNRPRLALDPDGITVQRMTSRRRIGWNELAPGGPPPPTARKARYLTLYRTTGPTPGRYPRPEQLPVGWLHADPAFLANTIRHYVEQPAQRHNIGTEHELARLRSQLGSQGR</sequence>
<evidence type="ECO:0000313" key="2">
    <source>
        <dbReference type="EMBL" id="PWU46265.1"/>
    </source>
</evidence>
<comment type="caution">
    <text evidence="2">The sequence shown here is derived from an EMBL/GenBank/DDBJ whole genome shotgun (WGS) entry which is preliminary data.</text>
</comment>
<reference evidence="3" key="1">
    <citation type="submission" date="2018-05" db="EMBL/GenBank/DDBJ databases">
        <title>Micromonospora globispora sp. nov. and Micromonospora rugosa sp. nov., isolated from marine sediment.</title>
        <authorList>
            <person name="Carro L."/>
            <person name="Aysel V."/>
            <person name="Cetin D."/>
            <person name="Igual J.M."/>
            <person name="Klenk H.-P."/>
            <person name="Trujillo M.E."/>
            <person name="Sahin N."/>
        </authorList>
    </citation>
    <scope>NUCLEOTIDE SEQUENCE [LARGE SCALE GENOMIC DNA]</scope>
    <source>
        <strain evidence="3">S2904</strain>
    </source>
</reference>
<feature type="transmembrane region" description="Helical" evidence="1">
    <location>
        <begin position="123"/>
        <end position="147"/>
    </location>
</feature>
<gene>
    <name evidence="2" type="ORF">DLJ46_18645</name>
</gene>
<evidence type="ECO:0000313" key="3">
    <source>
        <dbReference type="Proteomes" id="UP000245683"/>
    </source>
</evidence>
<keyword evidence="1" id="KW-1133">Transmembrane helix</keyword>
<feature type="transmembrane region" description="Helical" evidence="1">
    <location>
        <begin position="42"/>
        <end position="63"/>
    </location>
</feature>
<keyword evidence="3" id="KW-1185">Reference proteome</keyword>
<dbReference type="OrthoDB" id="3405898at2"/>
<organism evidence="2 3">
    <name type="scientific">Micromonospora globispora</name>
    <dbReference type="NCBI Taxonomy" id="1450148"/>
    <lineage>
        <taxon>Bacteria</taxon>
        <taxon>Bacillati</taxon>
        <taxon>Actinomycetota</taxon>
        <taxon>Actinomycetes</taxon>
        <taxon>Micromonosporales</taxon>
        <taxon>Micromonosporaceae</taxon>
        <taxon>Micromonospora</taxon>
    </lineage>
</organism>
<evidence type="ECO:0000256" key="1">
    <source>
        <dbReference type="SAM" id="Phobius"/>
    </source>
</evidence>
<dbReference type="AlphaFoldDB" id="A0A317K0D7"/>